<keyword evidence="2" id="KW-0677">Repeat</keyword>
<dbReference type="SMART" id="SM00450">
    <property type="entry name" value="RHOD"/>
    <property type="match status" value="2"/>
</dbReference>
<evidence type="ECO:0000313" key="4">
    <source>
        <dbReference type="EMBL" id="OAN16246.1"/>
    </source>
</evidence>
<dbReference type="PANTHER" id="PTHR11364:SF27">
    <property type="entry name" value="SULFURTRANSFERASE"/>
    <property type="match status" value="1"/>
</dbReference>
<evidence type="ECO:0000256" key="1">
    <source>
        <dbReference type="ARBA" id="ARBA00022679"/>
    </source>
</evidence>
<dbReference type="Pfam" id="PF00581">
    <property type="entry name" value="Rhodanese"/>
    <property type="match status" value="2"/>
</dbReference>
<dbReference type="InterPro" id="IPR036873">
    <property type="entry name" value="Rhodanese-like_dom_sf"/>
</dbReference>
<reference evidence="4 5" key="1">
    <citation type="submission" date="2016-03" db="EMBL/GenBank/DDBJ databases">
        <authorList>
            <person name="Cho S.-Y."/>
            <person name="Lim S."/>
            <person name="Kim H."/>
            <person name="Soh E.H."/>
            <person name="Moon J.S."/>
        </authorList>
    </citation>
    <scope>NUCLEOTIDE SEQUENCE [LARGE SCALE GENOMIC DNA]</scope>
    <source>
        <strain evidence="4 5">KCTC 3810</strain>
    </source>
</reference>
<feature type="domain" description="Rhodanese" evidence="3">
    <location>
        <begin position="17"/>
        <end position="135"/>
    </location>
</feature>
<dbReference type="PANTHER" id="PTHR11364">
    <property type="entry name" value="THIOSULFATE SULFERTANSFERASE"/>
    <property type="match status" value="1"/>
</dbReference>
<organism evidence="4 5">
    <name type="scientific">Exiguobacterium undae</name>
    <dbReference type="NCBI Taxonomy" id="169177"/>
    <lineage>
        <taxon>Bacteria</taxon>
        <taxon>Bacillati</taxon>
        <taxon>Bacillota</taxon>
        <taxon>Bacilli</taxon>
        <taxon>Bacillales</taxon>
        <taxon>Bacillales Family XII. Incertae Sedis</taxon>
        <taxon>Exiguobacterium</taxon>
    </lineage>
</organism>
<feature type="domain" description="Rhodanese" evidence="3">
    <location>
        <begin position="163"/>
        <end position="273"/>
    </location>
</feature>
<keyword evidence="5" id="KW-1185">Reference proteome</keyword>
<evidence type="ECO:0000259" key="3">
    <source>
        <dbReference type="PROSITE" id="PS50206"/>
    </source>
</evidence>
<dbReference type="InterPro" id="IPR045078">
    <property type="entry name" value="TST/MPST-like"/>
</dbReference>
<sequence length="273" mass="31183">MFMFPTIQMTDLQQLVHTDQIRWFDCRYDLQDPDYGRDAFKTSHVQRAQYLDLARDLSGPRSETGGRHPLPSKKQWIQTLESLGVHRDDFIVLYDDGFPYAARAWWLFKWAGHERVVVLEGGLSSYLAFDYPMSTETTTFDQSTYQADFQDEMLVQFQEVKNRPPETRLVDSRSPDRFRGQNETIDAIAGHIPGAVNCFFGEAISPDRRLKDAEDLKELYADLLDADSPILYCGSGVTACVNVLALHALGKTDVRLYAGSYSDWISQTDEVTQ</sequence>
<dbReference type="PROSITE" id="PS50206">
    <property type="entry name" value="RHODANESE_3"/>
    <property type="match status" value="2"/>
</dbReference>
<keyword evidence="1" id="KW-0808">Transferase</keyword>
<gene>
    <name evidence="4" type="ORF">A3783_10075</name>
</gene>
<dbReference type="CDD" id="cd01448">
    <property type="entry name" value="TST_Repeat_1"/>
    <property type="match status" value="1"/>
</dbReference>
<dbReference type="CDD" id="cd01449">
    <property type="entry name" value="TST_Repeat_2"/>
    <property type="match status" value="1"/>
</dbReference>
<dbReference type="EMBL" id="LVVL01000001">
    <property type="protein sequence ID" value="OAN16246.1"/>
    <property type="molecule type" value="Genomic_DNA"/>
</dbReference>
<evidence type="ECO:0000256" key="2">
    <source>
        <dbReference type="ARBA" id="ARBA00022737"/>
    </source>
</evidence>
<dbReference type="Gene3D" id="3.40.250.10">
    <property type="entry name" value="Rhodanese-like domain"/>
    <property type="match status" value="2"/>
</dbReference>
<proteinExistence type="predicted"/>
<accession>A0ABX2VEZ7</accession>
<dbReference type="Proteomes" id="UP000078447">
    <property type="component" value="Unassembled WGS sequence"/>
</dbReference>
<protein>
    <submittedName>
        <fullName evidence="4">Sulfurtransferase</fullName>
    </submittedName>
</protein>
<dbReference type="InterPro" id="IPR001763">
    <property type="entry name" value="Rhodanese-like_dom"/>
</dbReference>
<comment type="caution">
    <text evidence="4">The sequence shown here is derived from an EMBL/GenBank/DDBJ whole genome shotgun (WGS) entry which is preliminary data.</text>
</comment>
<name>A0ABX2VEZ7_9BACL</name>
<evidence type="ECO:0000313" key="5">
    <source>
        <dbReference type="Proteomes" id="UP000078447"/>
    </source>
</evidence>
<dbReference type="SUPFAM" id="SSF52821">
    <property type="entry name" value="Rhodanese/Cell cycle control phosphatase"/>
    <property type="match status" value="2"/>
</dbReference>